<dbReference type="AlphaFoldDB" id="A0A8D9HDB3"/>
<feature type="region of interest" description="Disordered" evidence="1">
    <location>
        <begin position="117"/>
        <end position="159"/>
    </location>
</feature>
<reference evidence="2 3" key="1">
    <citation type="submission" date="2021-07" db="EMBL/GenBank/DDBJ databases">
        <authorList>
            <consortium name="Genoscope - CEA"/>
            <person name="William W."/>
        </authorList>
    </citation>
    <scope>NUCLEOTIDE SEQUENCE [LARGE SCALE GENOMIC DNA]</scope>
</reference>
<evidence type="ECO:0000313" key="3">
    <source>
        <dbReference type="Proteomes" id="UP000694005"/>
    </source>
</evidence>
<proteinExistence type="predicted"/>
<organism evidence="2 3">
    <name type="scientific">Brassica campestris</name>
    <name type="common">Field mustard</name>
    <dbReference type="NCBI Taxonomy" id="3711"/>
    <lineage>
        <taxon>Eukaryota</taxon>
        <taxon>Viridiplantae</taxon>
        <taxon>Streptophyta</taxon>
        <taxon>Embryophyta</taxon>
        <taxon>Tracheophyta</taxon>
        <taxon>Spermatophyta</taxon>
        <taxon>Magnoliopsida</taxon>
        <taxon>eudicotyledons</taxon>
        <taxon>Gunneridae</taxon>
        <taxon>Pentapetalae</taxon>
        <taxon>rosids</taxon>
        <taxon>malvids</taxon>
        <taxon>Brassicales</taxon>
        <taxon>Brassicaceae</taxon>
        <taxon>Brassiceae</taxon>
        <taxon>Brassica</taxon>
    </lineage>
</organism>
<feature type="compositionally biased region" description="Polar residues" evidence="1">
    <location>
        <begin position="138"/>
        <end position="153"/>
    </location>
</feature>
<dbReference type="Gramene" id="A08p12050.2_BraZ1">
    <property type="protein sequence ID" value="A08p12050.2_BraZ1.CDS"/>
    <property type="gene ID" value="A08g12050.2_BraZ1"/>
</dbReference>
<dbReference type="EMBL" id="LS974624">
    <property type="protein sequence ID" value="CAG7897539.1"/>
    <property type="molecule type" value="Genomic_DNA"/>
</dbReference>
<name>A0A8D9HDB3_BRACM</name>
<protein>
    <submittedName>
        <fullName evidence="2">Uncharacterized protein</fullName>
    </submittedName>
</protein>
<evidence type="ECO:0000256" key="1">
    <source>
        <dbReference type="SAM" id="MobiDB-lite"/>
    </source>
</evidence>
<accession>A0A8D9HDB3</accession>
<dbReference type="Proteomes" id="UP000694005">
    <property type="component" value="Chromosome A08"/>
</dbReference>
<gene>
    <name evidence="2" type="ORF">BRAPAZ1V2_A08P12050.2</name>
</gene>
<evidence type="ECO:0000313" key="2">
    <source>
        <dbReference type="EMBL" id="CAG7897539.1"/>
    </source>
</evidence>
<sequence>MFTSSEDSKRVSEATAIERLKHTNGIKVGFDLCVPEESTRRSSKPRFTSSESHRRLPPSSTVVVFSKESIHRSHRNLIQSHQPLDYEHPEPPSRFLHRFIFNVREFHRSIRELIQQTKADKQRKPQTKVKITPDSNRDQTPTDQKPATRSFNSLLPPES</sequence>
<feature type="region of interest" description="Disordered" evidence="1">
    <location>
        <begin position="35"/>
        <end position="60"/>
    </location>
</feature>